<protein>
    <submittedName>
        <fullName evidence="1">Uncharacterized protein</fullName>
    </submittedName>
</protein>
<dbReference type="Proteomes" id="UP000731519">
    <property type="component" value="Unassembled WGS sequence"/>
</dbReference>
<proteinExistence type="predicted"/>
<sequence length="94" mass="10669">MERAERNGFAISSLRRFRANLRSSYVNALRILRFSNQVVVDRLTLVIKVLNSNAMQTQPVNGNFVGFTLKSILHTIYQRQGSHLKVGITKPIVV</sequence>
<comment type="caution">
    <text evidence="1">The sequence shown here is derived from an EMBL/GenBank/DDBJ whole genome shotgun (WGS) entry which is preliminary data.</text>
</comment>
<gene>
    <name evidence="1" type="ORF">K701_08665</name>
</gene>
<keyword evidence="2" id="KW-1185">Reference proteome</keyword>
<accession>A0ABQ6XWV7</accession>
<reference evidence="1 2" key="1">
    <citation type="submission" date="2013-05" db="EMBL/GenBank/DDBJ databases">
        <title>Genome Sequence of Streptomyces fradiae.</title>
        <authorList>
            <person name="Kirby R."/>
        </authorList>
    </citation>
    <scope>NUCLEOTIDE SEQUENCE [LARGE SCALE GENOMIC DNA]</scope>
    <source>
        <strain evidence="1 2">ATCC 10745</strain>
    </source>
</reference>
<evidence type="ECO:0000313" key="2">
    <source>
        <dbReference type="Proteomes" id="UP000731519"/>
    </source>
</evidence>
<name>A0ABQ6XWV7_STRFR</name>
<organism evidence="1 2">
    <name type="scientific">Streptomyces fradiae ATCC 10745 = DSM 40063</name>
    <dbReference type="NCBI Taxonomy" id="1319510"/>
    <lineage>
        <taxon>Bacteria</taxon>
        <taxon>Bacillati</taxon>
        <taxon>Actinomycetota</taxon>
        <taxon>Actinomycetes</taxon>
        <taxon>Kitasatosporales</taxon>
        <taxon>Streptomycetaceae</taxon>
        <taxon>Streptomyces</taxon>
    </lineage>
</organism>
<evidence type="ECO:0000313" key="1">
    <source>
        <dbReference type="EMBL" id="KAF0650216.1"/>
    </source>
</evidence>
<dbReference type="EMBL" id="ASYR01000009">
    <property type="protein sequence ID" value="KAF0650216.1"/>
    <property type="molecule type" value="Genomic_DNA"/>
</dbReference>